<reference evidence="3" key="1">
    <citation type="journal article" date="2014" name="Int. J. Syst. Evol. Microbiol.">
        <title>Complete genome sequence of Corynebacterium casei LMG S-19264T (=DSM 44701T), isolated from a smear-ripened cheese.</title>
        <authorList>
            <consortium name="US DOE Joint Genome Institute (JGI-PGF)"/>
            <person name="Walter F."/>
            <person name="Albersmeier A."/>
            <person name="Kalinowski J."/>
            <person name="Ruckert C."/>
        </authorList>
    </citation>
    <scope>NUCLEOTIDE SEQUENCE</scope>
    <source>
        <strain evidence="3">CGMCC 4.7201</strain>
    </source>
</reference>
<sequence length="141" mass="14367">MKRPLVGVLTTALPTGAAVAGVSAAPASAAGHTTKAPRTAHAPKDSPRYTSTCDTIGGTSGSPVSDSRTGRLVAIDSTGDEDGRRRTVNNPCEIDESGDITVRRGFNYAQQTYLITKCVGSGNKIGLGLPGCVLPKPSAIS</sequence>
<dbReference type="SUPFAM" id="SSF50494">
    <property type="entry name" value="Trypsin-like serine proteases"/>
    <property type="match status" value="1"/>
</dbReference>
<evidence type="ECO:0008006" key="5">
    <source>
        <dbReference type="Google" id="ProtNLM"/>
    </source>
</evidence>
<dbReference type="InterPro" id="IPR043504">
    <property type="entry name" value="Peptidase_S1_PA_chymotrypsin"/>
</dbReference>
<name>A0A918DYS6_9ACTN</name>
<evidence type="ECO:0000256" key="2">
    <source>
        <dbReference type="SAM" id="SignalP"/>
    </source>
</evidence>
<keyword evidence="4" id="KW-1185">Reference proteome</keyword>
<protein>
    <recommendedName>
        <fullName evidence="5">Secreted protein</fullName>
    </recommendedName>
</protein>
<reference evidence="3" key="2">
    <citation type="submission" date="2020-09" db="EMBL/GenBank/DDBJ databases">
        <authorList>
            <person name="Sun Q."/>
            <person name="Zhou Y."/>
        </authorList>
    </citation>
    <scope>NUCLEOTIDE SEQUENCE</scope>
    <source>
        <strain evidence="3">CGMCC 4.7201</strain>
    </source>
</reference>
<organism evidence="3 4">
    <name type="scientific">Wenjunlia tyrosinilytica</name>
    <dbReference type="NCBI Taxonomy" id="1544741"/>
    <lineage>
        <taxon>Bacteria</taxon>
        <taxon>Bacillati</taxon>
        <taxon>Actinomycetota</taxon>
        <taxon>Actinomycetes</taxon>
        <taxon>Kitasatosporales</taxon>
        <taxon>Streptomycetaceae</taxon>
        <taxon>Wenjunlia</taxon>
    </lineage>
</organism>
<dbReference type="Gene3D" id="2.40.10.10">
    <property type="entry name" value="Trypsin-like serine proteases"/>
    <property type="match status" value="1"/>
</dbReference>
<evidence type="ECO:0000256" key="1">
    <source>
        <dbReference type="SAM" id="MobiDB-lite"/>
    </source>
</evidence>
<accession>A0A918DYS6</accession>
<feature type="region of interest" description="Disordered" evidence="1">
    <location>
        <begin position="28"/>
        <end position="92"/>
    </location>
</feature>
<dbReference type="Proteomes" id="UP000641932">
    <property type="component" value="Unassembled WGS sequence"/>
</dbReference>
<feature type="chain" id="PRO_5039502708" description="Secreted protein" evidence="2">
    <location>
        <begin position="21"/>
        <end position="141"/>
    </location>
</feature>
<dbReference type="AlphaFoldDB" id="A0A918DYS6"/>
<evidence type="ECO:0000313" key="4">
    <source>
        <dbReference type="Proteomes" id="UP000641932"/>
    </source>
</evidence>
<keyword evidence="2" id="KW-0732">Signal</keyword>
<gene>
    <name evidence="3" type="ORF">GCM10012280_32570</name>
</gene>
<dbReference type="EMBL" id="BMMS01000013">
    <property type="protein sequence ID" value="GGO89434.1"/>
    <property type="molecule type" value="Genomic_DNA"/>
</dbReference>
<comment type="caution">
    <text evidence="3">The sequence shown here is derived from an EMBL/GenBank/DDBJ whole genome shotgun (WGS) entry which is preliminary data.</text>
</comment>
<dbReference type="InterPro" id="IPR009003">
    <property type="entry name" value="Peptidase_S1_PA"/>
</dbReference>
<feature type="signal peptide" evidence="2">
    <location>
        <begin position="1"/>
        <end position="20"/>
    </location>
</feature>
<proteinExistence type="predicted"/>
<evidence type="ECO:0000313" key="3">
    <source>
        <dbReference type="EMBL" id="GGO89434.1"/>
    </source>
</evidence>